<evidence type="ECO:0000256" key="1">
    <source>
        <dbReference type="SAM" id="MobiDB-lite"/>
    </source>
</evidence>
<gene>
    <name evidence="2" type="ORF">SAMD00023353_1501380</name>
</gene>
<accession>A0A1S8A775</accession>
<evidence type="ECO:0000313" key="3">
    <source>
        <dbReference type="Proteomes" id="UP000054516"/>
    </source>
</evidence>
<feature type="compositionally biased region" description="Basic and acidic residues" evidence="1">
    <location>
        <begin position="50"/>
        <end position="60"/>
    </location>
</feature>
<reference evidence="2" key="1">
    <citation type="submission" date="2016-03" db="EMBL/GenBank/DDBJ databases">
        <title>Draft genome sequence of Rosellinia necatrix.</title>
        <authorList>
            <person name="Kanematsu S."/>
        </authorList>
    </citation>
    <scope>NUCLEOTIDE SEQUENCE [LARGE SCALE GENOMIC DNA]</scope>
    <source>
        <strain evidence="2">W97</strain>
    </source>
</reference>
<dbReference type="Proteomes" id="UP000054516">
    <property type="component" value="Unassembled WGS sequence"/>
</dbReference>
<protein>
    <submittedName>
        <fullName evidence="2">Uncharacterized protein</fullName>
    </submittedName>
</protein>
<proteinExistence type="predicted"/>
<sequence length="77" mass="8220">MQSHALGSRRDVGTGLYILIQSSEGSPTKVRQAGMARHGKSMVDGDVCAEDERTRPEGNKRPSRPPDLSSGTKIAPS</sequence>
<name>A0A1S8A775_ROSNE</name>
<dbReference type="EMBL" id="DF977460">
    <property type="protein sequence ID" value="GAW25903.1"/>
    <property type="molecule type" value="Genomic_DNA"/>
</dbReference>
<dbReference type="AlphaFoldDB" id="A0A1S8A775"/>
<keyword evidence="3" id="KW-1185">Reference proteome</keyword>
<feature type="region of interest" description="Disordered" evidence="1">
    <location>
        <begin position="21"/>
        <end position="77"/>
    </location>
</feature>
<evidence type="ECO:0000313" key="2">
    <source>
        <dbReference type="EMBL" id="GAW25903.1"/>
    </source>
</evidence>
<organism evidence="2">
    <name type="scientific">Rosellinia necatrix</name>
    <name type="common">White root-rot fungus</name>
    <dbReference type="NCBI Taxonomy" id="77044"/>
    <lineage>
        <taxon>Eukaryota</taxon>
        <taxon>Fungi</taxon>
        <taxon>Dikarya</taxon>
        <taxon>Ascomycota</taxon>
        <taxon>Pezizomycotina</taxon>
        <taxon>Sordariomycetes</taxon>
        <taxon>Xylariomycetidae</taxon>
        <taxon>Xylariales</taxon>
        <taxon>Xylariaceae</taxon>
        <taxon>Rosellinia</taxon>
    </lineage>
</organism>